<dbReference type="AlphaFoldDB" id="A0A2S2NHA0"/>
<feature type="compositionally biased region" description="Polar residues" evidence="1">
    <location>
        <begin position="126"/>
        <end position="144"/>
    </location>
</feature>
<proteinExistence type="predicted"/>
<feature type="region of interest" description="Disordered" evidence="1">
    <location>
        <begin position="94"/>
        <end position="144"/>
    </location>
</feature>
<accession>A0A2S2NHA0</accession>
<dbReference type="EMBL" id="GGMR01003916">
    <property type="protein sequence ID" value="MBY16535.1"/>
    <property type="molecule type" value="Transcribed_RNA"/>
</dbReference>
<feature type="compositionally biased region" description="Basic and acidic residues" evidence="1">
    <location>
        <begin position="113"/>
        <end position="125"/>
    </location>
</feature>
<dbReference type="PANTHER" id="PTHR13316">
    <property type="entry name" value="ZINC FINGER, CCHC DOMAIN CONTAINING 8"/>
    <property type="match status" value="1"/>
</dbReference>
<dbReference type="GO" id="GO:0071013">
    <property type="term" value="C:catalytic step 2 spliceosome"/>
    <property type="evidence" value="ECO:0007669"/>
    <property type="project" value="TreeGrafter"/>
</dbReference>
<name>A0A2S2NHA0_SCHGA</name>
<dbReference type="InterPro" id="IPR052115">
    <property type="entry name" value="NEXT_complex_subunit_ZCCHC8"/>
</dbReference>
<evidence type="ECO:0000313" key="2">
    <source>
        <dbReference type="EMBL" id="MBY16535.1"/>
    </source>
</evidence>
<reference evidence="2" key="1">
    <citation type="submission" date="2018-04" db="EMBL/GenBank/DDBJ databases">
        <title>Transcriptome of Schizaphis graminum biotype I.</title>
        <authorList>
            <person name="Scully E.D."/>
            <person name="Geib S.M."/>
            <person name="Palmer N.A."/>
            <person name="Koch K."/>
            <person name="Bradshaw J."/>
            <person name="Heng-Moss T."/>
            <person name="Sarath G."/>
        </authorList>
    </citation>
    <scope>NUCLEOTIDE SEQUENCE</scope>
</reference>
<dbReference type="GO" id="GO:0003723">
    <property type="term" value="F:RNA binding"/>
    <property type="evidence" value="ECO:0007669"/>
    <property type="project" value="TreeGrafter"/>
</dbReference>
<protein>
    <submittedName>
        <fullName evidence="2">Zinc finger CCHC domain-containing protein 8</fullName>
    </submittedName>
</protein>
<gene>
    <name evidence="2" type="ORF">g.35051</name>
</gene>
<dbReference type="PANTHER" id="PTHR13316:SF0">
    <property type="entry name" value="ZINC FINGER CCHC DOMAIN-CONTAINING PROTEIN 8"/>
    <property type="match status" value="1"/>
</dbReference>
<organism evidence="2">
    <name type="scientific">Schizaphis graminum</name>
    <name type="common">Green bug aphid</name>
    <dbReference type="NCBI Taxonomy" id="13262"/>
    <lineage>
        <taxon>Eukaryota</taxon>
        <taxon>Metazoa</taxon>
        <taxon>Ecdysozoa</taxon>
        <taxon>Arthropoda</taxon>
        <taxon>Hexapoda</taxon>
        <taxon>Insecta</taxon>
        <taxon>Pterygota</taxon>
        <taxon>Neoptera</taxon>
        <taxon>Paraneoptera</taxon>
        <taxon>Hemiptera</taxon>
        <taxon>Sternorrhyncha</taxon>
        <taxon>Aphidomorpha</taxon>
        <taxon>Aphidoidea</taxon>
        <taxon>Aphididae</taxon>
        <taxon>Aphidini</taxon>
        <taxon>Schizaphis</taxon>
    </lineage>
</organism>
<evidence type="ECO:0000256" key="1">
    <source>
        <dbReference type="SAM" id="MobiDB-lite"/>
    </source>
</evidence>
<sequence>MNDYFHCNINERKLHEFPGFNAPCPPDVIDEGKKFGCPEYNPEQSLKHMYERLKNGQIGKNGIALSGASSQDKSLASIKNECSTDGNTIDLKIKEELKKGPPSSPEDGEITEDESKSENNDEKVLSNETVSEIDEQNNSKSFVSCVDTQNDSQTNISDSKMTENELFSTPTSKRQFGDVKSEILGTPVLKNFSSYGNRPTHENFAKGMVDMVDHENLPNSIGTFQKLKEILKDVRKTIKDLI</sequence>